<dbReference type="EMBL" id="CP013355">
    <property type="protein sequence ID" value="AMC11117.1"/>
    <property type="molecule type" value="Genomic_DNA"/>
</dbReference>
<dbReference type="SUPFAM" id="SSF48179">
    <property type="entry name" value="6-phosphogluconate dehydrogenase C-terminal domain-like"/>
    <property type="match status" value="1"/>
</dbReference>
<dbReference type="PATRIC" id="fig|1622118.3.peg.1562"/>
<dbReference type="InterPro" id="IPR013332">
    <property type="entry name" value="KPR_N"/>
</dbReference>
<keyword evidence="14" id="KW-1185">Reference proteome</keyword>
<keyword evidence="10" id="KW-0566">Pantothenate biosynthesis</keyword>
<dbReference type="Gene3D" id="3.40.50.720">
    <property type="entry name" value="NAD(P)-binding Rossmann-like Domain"/>
    <property type="match status" value="1"/>
</dbReference>
<comment type="function">
    <text evidence="1 10">Catalyzes the NADPH-dependent reduction of ketopantoate into pantoic acid.</text>
</comment>
<dbReference type="Proteomes" id="UP000059672">
    <property type="component" value="Chromosome"/>
</dbReference>
<organism evidence="13 14">
    <name type="scientific">Lutibacter profundi</name>
    <dbReference type="NCBI Taxonomy" id="1622118"/>
    <lineage>
        <taxon>Bacteria</taxon>
        <taxon>Pseudomonadati</taxon>
        <taxon>Bacteroidota</taxon>
        <taxon>Flavobacteriia</taxon>
        <taxon>Flavobacteriales</taxon>
        <taxon>Flavobacteriaceae</taxon>
        <taxon>Lutibacter</taxon>
    </lineage>
</organism>
<name>A0A0X8G6S3_9FLAO</name>
<evidence type="ECO:0000256" key="9">
    <source>
        <dbReference type="ARBA" id="ARBA00048793"/>
    </source>
</evidence>
<keyword evidence="6 10" id="KW-0521">NADP</keyword>
<feature type="domain" description="Ketopantoate reductase N-terminal" evidence="11">
    <location>
        <begin position="3"/>
        <end position="152"/>
    </location>
</feature>
<dbReference type="UniPathway" id="UPA00028">
    <property type="reaction ID" value="UER00004"/>
</dbReference>
<evidence type="ECO:0000256" key="8">
    <source>
        <dbReference type="ARBA" id="ARBA00032024"/>
    </source>
</evidence>
<dbReference type="PANTHER" id="PTHR21708">
    <property type="entry name" value="PROBABLE 2-DEHYDROPANTOATE 2-REDUCTASE"/>
    <property type="match status" value="1"/>
</dbReference>
<evidence type="ECO:0000259" key="11">
    <source>
        <dbReference type="Pfam" id="PF02558"/>
    </source>
</evidence>
<dbReference type="InterPro" id="IPR013752">
    <property type="entry name" value="KPA_reductase"/>
</dbReference>
<evidence type="ECO:0000256" key="3">
    <source>
        <dbReference type="ARBA" id="ARBA00007870"/>
    </source>
</evidence>
<evidence type="ECO:0000313" key="14">
    <source>
        <dbReference type="Proteomes" id="UP000059672"/>
    </source>
</evidence>
<dbReference type="PANTHER" id="PTHR21708:SF26">
    <property type="entry name" value="2-DEHYDROPANTOATE 2-REDUCTASE"/>
    <property type="match status" value="1"/>
</dbReference>
<dbReference type="NCBIfam" id="TIGR00745">
    <property type="entry name" value="apbA_panE"/>
    <property type="match status" value="1"/>
</dbReference>
<dbReference type="GO" id="GO:0005737">
    <property type="term" value="C:cytoplasm"/>
    <property type="evidence" value="ECO:0007669"/>
    <property type="project" value="TreeGrafter"/>
</dbReference>
<dbReference type="SUPFAM" id="SSF51735">
    <property type="entry name" value="NAD(P)-binding Rossmann-fold domains"/>
    <property type="match status" value="1"/>
</dbReference>
<dbReference type="RefSeq" id="WP_068208194.1">
    <property type="nucleotide sequence ID" value="NZ_CP013355.1"/>
</dbReference>
<protein>
    <recommendedName>
        <fullName evidence="5 10">2-dehydropantoate 2-reductase</fullName>
        <ecNumber evidence="4 10">1.1.1.169</ecNumber>
    </recommendedName>
    <alternativeName>
        <fullName evidence="8 10">Ketopantoate reductase</fullName>
    </alternativeName>
</protein>
<proteinExistence type="inferred from homology"/>
<sequence>MNIVIYGTGGVGGYFGARLVQAGNDVTFIARGEHLSVIKKKGLQLKSYKGDFLVYPAKATSAISEVKNIDLILICVKTWQLNEAVNEIENVLAKNTMIISLLNGIDNVAVISKKIDKKHILGGLCKIVSKIEDYGIVNHISYEPTIVFGELNNIKSKRALQLEQTFKRAGITTKLTMDIQKEIWTKFLFISTISAIGALTRASIGEMICLPEIKDLMYKTAEEIVTIAKAKKINLPDDIIKKQFKLIENQPYNTTSSLQRDMMEGKPSELEAQNGKIVKMGNELGISTPVNNFIYYCLLPQENKARVLNKIGC</sequence>
<dbReference type="GO" id="GO:0015940">
    <property type="term" value="P:pantothenate biosynthetic process"/>
    <property type="evidence" value="ECO:0007669"/>
    <property type="project" value="UniProtKB-UniPathway"/>
</dbReference>
<reference evidence="14" key="1">
    <citation type="submission" date="2015-12" db="EMBL/GenBank/DDBJ databases">
        <title>Complete genome sequence of Lutibacter profundus strain LP1.</title>
        <authorList>
            <person name="Wissuwa J."/>
            <person name="Le Moine Bauer S."/>
            <person name="Stokke R."/>
            <person name="Dahle H."/>
            <person name="Steen I.H."/>
        </authorList>
    </citation>
    <scope>NUCLEOTIDE SEQUENCE [LARGE SCALE GENOMIC DNA]</scope>
    <source>
        <strain evidence="14">LP1</strain>
    </source>
</reference>
<dbReference type="KEGG" id="lut:Lupro_07580"/>
<dbReference type="FunFam" id="3.40.50.720:FF:000307">
    <property type="entry name" value="2-dehydropantoate 2-reductase"/>
    <property type="match status" value="1"/>
</dbReference>
<comment type="pathway">
    <text evidence="2 10">Cofactor biosynthesis; (R)-pantothenate biosynthesis; (R)-pantoate from 3-methyl-2-oxobutanoate: step 2/2.</text>
</comment>
<keyword evidence="7 10" id="KW-0560">Oxidoreductase</keyword>
<comment type="similarity">
    <text evidence="3 10">Belongs to the ketopantoate reductase family.</text>
</comment>
<dbReference type="STRING" id="1622118.Lupro_07580"/>
<evidence type="ECO:0000256" key="7">
    <source>
        <dbReference type="ARBA" id="ARBA00023002"/>
    </source>
</evidence>
<dbReference type="EC" id="1.1.1.169" evidence="4 10"/>
<dbReference type="Pfam" id="PF02558">
    <property type="entry name" value="ApbA"/>
    <property type="match status" value="1"/>
</dbReference>
<evidence type="ECO:0000256" key="2">
    <source>
        <dbReference type="ARBA" id="ARBA00004994"/>
    </source>
</evidence>
<feature type="domain" description="Ketopantoate reductase C-terminal" evidence="12">
    <location>
        <begin position="178"/>
        <end position="298"/>
    </location>
</feature>
<dbReference type="GO" id="GO:0008677">
    <property type="term" value="F:2-dehydropantoate 2-reductase activity"/>
    <property type="evidence" value="ECO:0007669"/>
    <property type="project" value="UniProtKB-EC"/>
</dbReference>
<dbReference type="InterPro" id="IPR051402">
    <property type="entry name" value="KPR-Related"/>
</dbReference>
<dbReference type="OrthoDB" id="9796561at2"/>
<evidence type="ECO:0000313" key="13">
    <source>
        <dbReference type="EMBL" id="AMC11117.1"/>
    </source>
</evidence>
<gene>
    <name evidence="13" type="ORF">Lupro_07580</name>
</gene>
<dbReference type="InterPro" id="IPR036291">
    <property type="entry name" value="NAD(P)-bd_dom_sf"/>
</dbReference>
<dbReference type="FunFam" id="1.10.1040.10:FF:000017">
    <property type="entry name" value="2-dehydropantoate 2-reductase"/>
    <property type="match status" value="1"/>
</dbReference>
<dbReference type="InterPro" id="IPR008927">
    <property type="entry name" value="6-PGluconate_DH-like_C_sf"/>
</dbReference>
<evidence type="ECO:0000256" key="4">
    <source>
        <dbReference type="ARBA" id="ARBA00013014"/>
    </source>
</evidence>
<evidence type="ECO:0000256" key="1">
    <source>
        <dbReference type="ARBA" id="ARBA00002919"/>
    </source>
</evidence>
<dbReference type="Pfam" id="PF08546">
    <property type="entry name" value="ApbA_C"/>
    <property type="match status" value="1"/>
</dbReference>
<dbReference type="InterPro" id="IPR003710">
    <property type="entry name" value="ApbA"/>
</dbReference>
<evidence type="ECO:0000256" key="6">
    <source>
        <dbReference type="ARBA" id="ARBA00022857"/>
    </source>
</evidence>
<evidence type="ECO:0000256" key="10">
    <source>
        <dbReference type="RuleBase" id="RU362068"/>
    </source>
</evidence>
<evidence type="ECO:0000256" key="5">
    <source>
        <dbReference type="ARBA" id="ARBA00019465"/>
    </source>
</evidence>
<dbReference type="InterPro" id="IPR013328">
    <property type="entry name" value="6PGD_dom2"/>
</dbReference>
<dbReference type="AlphaFoldDB" id="A0A0X8G6S3"/>
<accession>A0A0X8G6S3</accession>
<reference evidence="13 14" key="2">
    <citation type="journal article" date="2016" name="Int. J. Syst. Evol. Microbiol.">
        <title>Lutibacter profundi sp. nov., isolated from a deep-sea hydrothermal system on the Arctic Mid-Ocean Ridge and emended description of the genus Lutibacter.</title>
        <authorList>
            <person name="Le Moine Bauer S."/>
            <person name="Roalkvam I."/>
            <person name="Steen I.H."/>
            <person name="Dahle H."/>
        </authorList>
    </citation>
    <scope>NUCLEOTIDE SEQUENCE [LARGE SCALE GENOMIC DNA]</scope>
    <source>
        <strain evidence="13 14">LP1</strain>
    </source>
</reference>
<evidence type="ECO:0000259" key="12">
    <source>
        <dbReference type="Pfam" id="PF08546"/>
    </source>
</evidence>
<comment type="catalytic activity">
    <reaction evidence="9 10">
        <text>(R)-pantoate + NADP(+) = 2-dehydropantoate + NADPH + H(+)</text>
        <dbReference type="Rhea" id="RHEA:16233"/>
        <dbReference type="ChEBI" id="CHEBI:11561"/>
        <dbReference type="ChEBI" id="CHEBI:15378"/>
        <dbReference type="ChEBI" id="CHEBI:15980"/>
        <dbReference type="ChEBI" id="CHEBI:57783"/>
        <dbReference type="ChEBI" id="CHEBI:58349"/>
        <dbReference type="EC" id="1.1.1.169"/>
    </reaction>
</comment>
<dbReference type="Gene3D" id="1.10.1040.10">
    <property type="entry name" value="N-(1-d-carboxylethyl)-l-norvaline Dehydrogenase, domain 2"/>
    <property type="match status" value="1"/>
</dbReference>